<reference evidence="2 3" key="2">
    <citation type="submission" date="2024-05" db="EMBL/GenBank/DDBJ databases">
        <authorList>
            <person name="Chen Y."/>
            <person name="Shah S."/>
            <person name="Dougan E. K."/>
            <person name="Thang M."/>
            <person name="Chan C."/>
        </authorList>
    </citation>
    <scope>NUCLEOTIDE SEQUENCE [LARGE SCALE GENOMIC DNA]</scope>
</reference>
<keyword evidence="3" id="KW-1185">Reference proteome</keyword>
<dbReference type="EMBL" id="CAMXCT020000969">
    <property type="protein sequence ID" value="CAL1138611.1"/>
    <property type="molecule type" value="Genomic_DNA"/>
</dbReference>
<protein>
    <submittedName>
        <fullName evidence="1">Uncharacterized protein</fullName>
    </submittedName>
</protein>
<dbReference type="AlphaFoldDB" id="A0A9P1FRA0"/>
<evidence type="ECO:0000313" key="3">
    <source>
        <dbReference type="Proteomes" id="UP001152797"/>
    </source>
</evidence>
<comment type="caution">
    <text evidence="1">The sequence shown here is derived from an EMBL/GenBank/DDBJ whole genome shotgun (WGS) entry which is preliminary data.</text>
</comment>
<accession>A0A9P1FRA0</accession>
<dbReference type="EMBL" id="CAMXCT010000969">
    <property type="protein sequence ID" value="CAI3985236.1"/>
    <property type="molecule type" value="Genomic_DNA"/>
</dbReference>
<proteinExistence type="predicted"/>
<evidence type="ECO:0000313" key="2">
    <source>
        <dbReference type="EMBL" id="CAL4772548.1"/>
    </source>
</evidence>
<dbReference type="EMBL" id="CAMXCT030000969">
    <property type="protein sequence ID" value="CAL4772548.1"/>
    <property type="molecule type" value="Genomic_DNA"/>
</dbReference>
<name>A0A9P1FRA0_9DINO</name>
<reference evidence="1" key="1">
    <citation type="submission" date="2022-10" db="EMBL/GenBank/DDBJ databases">
        <authorList>
            <person name="Chen Y."/>
            <person name="Dougan E. K."/>
            <person name="Chan C."/>
            <person name="Rhodes N."/>
            <person name="Thang M."/>
        </authorList>
    </citation>
    <scope>NUCLEOTIDE SEQUENCE</scope>
</reference>
<organism evidence="1">
    <name type="scientific">Cladocopium goreaui</name>
    <dbReference type="NCBI Taxonomy" id="2562237"/>
    <lineage>
        <taxon>Eukaryota</taxon>
        <taxon>Sar</taxon>
        <taxon>Alveolata</taxon>
        <taxon>Dinophyceae</taxon>
        <taxon>Suessiales</taxon>
        <taxon>Symbiodiniaceae</taxon>
        <taxon>Cladocopium</taxon>
    </lineage>
</organism>
<evidence type="ECO:0000313" key="1">
    <source>
        <dbReference type="EMBL" id="CAI3985236.1"/>
    </source>
</evidence>
<dbReference type="Proteomes" id="UP001152797">
    <property type="component" value="Unassembled WGS sequence"/>
</dbReference>
<gene>
    <name evidence="1" type="ORF">C1SCF055_LOCUS12707</name>
</gene>
<sequence>MAQVQPHPDVVEEVKATLQAAAVLLPRVEAAEGEGGVVVENTFVTVKDVVNSPSRKTEGGEVGEGEEQVAVLEKQQKKLALDGKMYTMIQFIRYYGTRYPRHRALCRAAAAWEAANRVCTYCGTWKRIYGNWFRGEYFNFPLLLAAMNGELFATARLWQRGQTVDLEQLPPQQRWLLFDQLPVECEHFDRACERCHGRLCTHHLHALCTRGTCSLCHCTQAVWVTQWVAGPYGMMQQQVAVNLPA</sequence>